<dbReference type="AlphaFoldDB" id="A0A565AWF1"/>
<gene>
    <name evidence="1" type="ORF">ANE_LOCUS4127</name>
</gene>
<accession>A0A565AWF1</accession>
<sequence length="98" mass="10870">MAPPPNLHPLDSPLELDLSYPLYQASVPARMPRNHSDEMIERNPYRRLSFGSFSLGSSFDGAEETSLIFVGYPGETPPGLHGLGNLLSVVLYDVWRVL</sequence>
<name>A0A565AWF1_9BRAS</name>
<reference evidence="1" key="1">
    <citation type="submission" date="2019-07" db="EMBL/GenBank/DDBJ databases">
        <authorList>
            <person name="Dittberner H."/>
        </authorList>
    </citation>
    <scope>NUCLEOTIDE SEQUENCE [LARGE SCALE GENOMIC DNA]</scope>
</reference>
<proteinExistence type="predicted"/>
<organism evidence="1 2">
    <name type="scientific">Arabis nemorensis</name>
    <dbReference type="NCBI Taxonomy" id="586526"/>
    <lineage>
        <taxon>Eukaryota</taxon>
        <taxon>Viridiplantae</taxon>
        <taxon>Streptophyta</taxon>
        <taxon>Embryophyta</taxon>
        <taxon>Tracheophyta</taxon>
        <taxon>Spermatophyta</taxon>
        <taxon>Magnoliopsida</taxon>
        <taxon>eudicotyledons</taxon>
        <taxon>Gunneridae</taxon>
        <taxon>Pentapetalae</taxon>
        <taxon>rosids</taxon>
        <taxon>malvids</taxon>
        <taxon>Brassicales</taxon>
        <taxon>Brassicaceae</taxon>
        <taxon>Arabideae</taxon>
        <taxon>Arabis</taxon>
    </lineage>
</organism>
<dbReference type="Proteomes" id="UP000489600">
    <property type="component" value="Unassembled WGS sequence"/>
</dbReference>
<keyword evidence="2" id="KW-1185">Reference proteome</keyword>
<dbReference type="EMBL" id="CABITT030000002">
    <property type="protein sequence ID" value="VVA93682.1"/>
    <property type="molecule type" value="Genomic_DNA"/>
</dbReference>
<evidence type="ECO:0000313" key="2">
    <source>
        <dbReference type="Proteomes" id="UP000489600"/>
    </source>
</evidence>
<evidence type="ECO:0000313" key="1">
    <source>
        <dbReference type="EMBL" id="VVA93682.1"/>
    </source>
</evidence>
<comment type="caution">
    <text evidence="1">The sequence shown here is derived from an EMBL/GenBank/DDBJ whole genome shotgun (WGS) entry which is preliminary data.</text>
</comment>
<protein>
    <submittedName>
        <fullName evidence="1">Uncharacterized protein</fullName>
    </submittedName>
</protein>